<reference evidence="1 2" key="1">
    <citation type="submission" date="2019-03" db="EMBL/GenBank/DDBJ databases">
        <authorList>
            <person name="Sebastian G."/>
            <person name="Baumann P."/>
            <person name="Ruckert C."/>
            <person name="Kalinowski J."/>
            <person name="Nebel B."/>
            <person name="Takors R."/>
            <person name="Blombach B."/>
        </authorList>
    </citation>
    <scope>NUCLEOTIDE SEQUENCE [LARGE SCALE GENOMIC DNA]</scope>
    <source>
        <strain evidence="1 2">DSM 1084</strain>
    </source>
</reference>
<dbReference type="EMBL" id="CP037867">
    <property type="protein sequence ID" value="QBM29049.1"/>
    <property type="molecule type" value="Genomic_DNA"/>
</dbReference>
<dbReference type="RefSeq" id="WP_084397030.1">
    <property type="nucleotide sequence ID" value="NZ_CP037867.1"/>
</dbReference>
<protein>
    <recommendedName>
        <fullName evidence="3">Thymidine phosphorylase</fullName>
    </recommendedName>
</protein>
<gene>
    <name evidence="1" type="ORF">HPF_15240</name>
</gene>
<keyword evidence="2" id="KW-1185">Reference proteome</keyword>
<dbReference type="Pfam" id="PF07793">
    <property type="entry name" value="DUF1631"/>
    <property type="match status" value="1"/>
</dbReference>
<dbReference type="InterPro" id="IPR012434">
    <property type="entry name" value="DUF1631"/>
</dbReference>
<accession>A0A4P6X1T2</accession>
<dbReference type="Proteomes" id="UP000293912">
    <property type="component" value="Chromosome"/>
</dbReference>
<evidence type="ECO:0000313" key="1">
    <source>
        <dbReference type="EMBL" id="QBM29049.1"/>
    </source>
</evidence>
<dbReference type="AlphaFoldDB" id="A0A4P6X1T2"/>
<proteinExistence type="predicted"/>
<sequence>MNAHAHPVFDACLKEALALSAEWVPRWLAALGNALLEKEASAVGASEQRSAGQARATLAAYQQRVTEHFLSALSQSIGSVADGEGDLTPVSGRTPPPRLDTLSLDDLELMDHQQVQHTVELARIQQVVKMAVEEELVKLDARLSTARGLTVVSSKANPLHPEAIIGALIRALSKLHIDEEVRVQWLHIGALPLGQELRRFYRQLVDLLDRWGVQPAGYKVVQTPVGKPADRGASRPRGDSLPVEALSDGNELLTLDHLHQLLVGNVARGAADASDPAQAQEADSMVRSLAVEVVALMLRRIVDDPRLLAPVRDMMLRLKPMLLELARNDPRFFTDRSNPARRLLDVLTERALAFKSERDSGFQAYMQQLRKVVQDLQVPASQLSQRISELLARLVRTDPVTQAPARGLAMQTLMKVEQRNLLAERVATEIQARNDFARAPGVVRRFLTGPWAQVVAQARIQAKAADSLSPGDAPALRYMDALPDLLWSSQHELASLNRPRLIKVIPGLLRTLREGLESIDYPRAQADSFFQALMELQEPAYAARRDDEADMRGLDMSDTWVHPAEARDSGFMDDLQIESQPGFQDTEPMDPEWLRQRQTETTAKPRPLTVGTWVDLRDGGEDLRCQLTWASPHGTMFLFNAANGRSISLTLRGLERLRELGRLTVVADHGLVDDALDEVTRQAFLNSGRR</sequence>
<evidence type="ECO:0008006" key="3">
    <source>
        <dbReference type="Google" id="ProtNLM"/>
    </source>
</evidence>
<dbReference type="KEGG" id="hpse:HPF_15240"/>
<evidence type="ECO:0000313" key="2">
    <source>
        <dbReference type="Proteomes" id="UP000293912"/>
    </source>
</evidence>
<name>A0A4P6X1T2_HYDPS</name>
<organism evidence="1 2">
    <name type="scientific">Hydrogenophaga pseudoflava</name>
    <name type="common">Pseudomonas carboxydoflava</name>
    <dbReference type="NCBI Taxonomy" id="47421"/>
    <lineage>
        <taxon>Bacteria</taxon>
        <taxon>Pseudomonadati</taxon>
        <taxon>Pseudomonadota</taxon>
        <taxon>Betaproteobacteria</taxon>
        <taxon>Burkholderiales</taxon>
        <taxon>Comamonadaceae</taxon>
        <taxon>Hydrogenophaga</taxon>
    </lineage>
</organism>